<evidence type="ECO:0000259" key="8">
    <source>
        <dbReference type="Pfam" id="PF03772"/>
    </source>
</evidence>
<evidence type="ECO:0000256" key="3">
    <source>
        <dbReference type="ARBA" id="ARBA00022692"/>
    </source>
</evidence>
<dbReference type="NCBIfam" id="TIGR00360">
    <property type="entry name" value="ComEC_N-term"/>
    <property type="match status" value="1"/>
</dbReference>
<keyword evidence="3 6" id="KW-0812">Transmembrane</keyword>
<dbReference type="InterPro" id="IPR025405">
    <property type="entry name" value="DUF4131"/>
</dbReference>
<comment type="subcellular location">
    <subcellularLocation>
        <location evidence="1">Cell membrane</location>
        <topology evidence="1">Multi-pass membrane protein</topology>
    </subcellularLocation>
</comment>
<evidence type="ECO:0000256" key="4">
    <source>
        <dbReference type="ARBA" id="ARBA00022989"/>
    </source>
</evidence>
<dbReference type="GO" id="GO:0005886">
    <property type="term" value="C:plasma membrane"/>
    <property type="evidence" value="ECO:0007669"/>
    <property type="project" value="UniProtKB-SubCell"/>
</dbReference>
<feature type="transmembrane region" description="Helical" evidence="6">
    <location>
        <begin position="311"/>
        <end position="328"/>
    </location>
</feature>
<dbReference type="InterPro" id="IPR035681">
    <property type="entry name" value="ComA-like_MBL"/>
</dbReference>
<evidence type="ECO:0000259" key="9">
    <source>
        <dbReference type="Pfam" id="PF13567"/>
    </source>
</evidence>
<dbReference type="RefSeq" id="WP_184426635.1">
    <property type="nucleotide sequence ID" value="NZ_AP027362.1"/>
</dbReference>
<dbReference type="InterPro" id="IPR052159">
    <property type="entry name" value="Competence_DNA_uptake"/>
</dbReference>
<evidence type="ECO:0000256" key="6">
    <source>
        <dbReference type="SAM" id="Phobius"/>
    </source>
</evidence>
<dbReference type="EMBL" id="JACHHU010000043">
    <property type="protein sequence ID" value="MBB6544998.1"/>
    <property type="molecule type" value="Genomic_DNA"/>
</dbReference>
<dbReference type="InterPro" id="IPR004797">
    <property type="entry name" value="Competence_ComEC/Rec2"/>
</dbReference>
<feature type="transmembrane region" description="Helical" evidence="6">
    <location>
        <begin position="493"/>
        <end position="512"/>
    </location>
</feature>
<feature type="transmembrane region" description="Helical" evidence="6">
    <location>
        <begin position="401"/>
        <end position="419"/>
    </location>
</feature>
<evidence type="ECO:0000256" key="5">
    <source>
        <dbReference type="ARBA" id="ARBA00023136"/>
    </source>
</evidence>
<feature type="transmembrane region" description="Helical" evidence="6">
    <location>
        <begin position="288"/>
        <end position="305"/>
    </location>
</feature>
<keyword evidence="4 6" id="KW-1133">Transmembrane helix</keyword>
<evidence type="ECO:0000256" key="2">
    <source>
        <dbReference type="ARBA" id="ARBA00022475"/>
    </source>
</evidence>
<keyword evidence="11" id="KW-1185">Reference proteome</keyword>
<dbReference type="Pfam" id="PF13567">
    <property type="entry name" value="DUF4131"/>
    <property type="match status" value="1"/>
</dbReference>
<dbReference type="SUPFAM" id="SSF56281">
    <property type="entry name" value="Metallo-hydrolase/oxidoreductase"/>
    <property type="match status" value="1"/>
</dbReference>
<protein>
    <submittedName>
        <fullName evidence="10">Competence protein ComEC</fullName>
    </submittedName>
</protein>
<evidence type="ECO:0000256" key="1">
    <source>
        <dbReference type="ARBA" id="ARBA00004651"/>
    </source>
</evidence>
<organism evidence="10 11">
    <name type="scientific">Thalassotalea piscium</name>
    <dbReference type="NCBI Taxonomy" id="1230533"/>
    <lineage>
        <taxon>Bacteria</taxon>
        <taxon>Pseudomonadati</taxon>
        <taxon>Pseudomonadota</taxon>
        <taxon>Gammaproteobacteria</taxon>
        <taxon>Alteromonadales</taxon>
        <taxon>Colwelliaceae</taxon>
        <taxon>Thalassotalea</taxon>
    </lineage>
</organism>
<feature type="transmembrane region" description="Helical" evidence="6">
    <location>
        <begin position="519"/>
        <end position="536"/>
    </location>
</feature>
<evidence type="ECO:0000259" key="7">
    <source>
        <dbReference type="Pfam" id="PF00753"/>
    </source>
</evidence>
<dbReference type="CDD" id="cd07731">
    <property type="entry name" value="ComA-like_MBL-fold"/>
    <property type="match status" value="1"/>
</dbReference>
<keyword evidence="2" id="KW-1003">Cell membrane</keyword>
<accession>A0A7X0NKA2</accession>
<feature type="domain" description="ComEC/Rec2-related protein" evidence="8">
    <location>
        <begin position="210"/>
        <end position="511"/>
    </location>
</feature>
<gene>
    <name evidence="10" type="ORF">HNQ55_003534</name>
</gene>
<reference evidence="10 11" key="1">
    <citation type="submission" date="2020-08" db="EMBL/GenBank/DDBJ databases">
        <title>Genomic Encyclopedia of Type Strains, Phase IV (KMG-IV): sequencing the most valuable type-strain genomes for metagenomic binning, comparative biology and taxonomic classification.</title>
        <authorList>
            <person name="Goeker M."/>
        </authorList>
    </citation>
    <scope>NUCLEOTIDE SEQUENCE [LARGE SCALE GENOMIC DNA]</scope>
    <source>
        <strain evidence="10 11">DSM 26287</strain>
    </source>
</reference>
<dbReference type="InterPro" id="IPR001279">
    <property type="entry name" value="Metallo-B-lactamas"/>
</dbReference>
<name>A0A7X0NKA2_9GAMM</name>
<feature type="transmembrane region" description="Helical" evidence="6">
    <location>
        <begin position="6"/>
        <end position="39"/>
    </location>
</feature>
<dbReference type="PANTHER" id="PTHR30619">
    <property type="entry name" value="DNA INTERNALIZATION/COMPETENCE PROTEIN COMEC/REC2"/>
    <property type="match status" value="1"/>
</dbReference>
<feature type="transmembrane region" description="Helical" evidence="6">
    <location>
        <begin position="46"/>
        <end position="63"/>
    </location>
</feature>
<keyword evidence="5 6" id="KW-0472">Membrane</keyword>
<evidence type="ECO:0000313" key="11">
    <source>
        <dbReference type="Proteomes" id="UP000537141"/>
    </source>
</evidence>
<dbReference type="NCBIfam" id="TIGR00361">
    <property type="entry name" value="ComEC_Rec2"/>
    <property type="match status" value="1"/>
</dbReference>
<dbReference type="PANTHER" id="PTHR30619:SF1">
    <property type="entry name" value="RECOMBINATION PROTEIN 2"/>
    <property type="match status" value="1"/>
</dbReference>
<feature type="domain" description="DUF4131" evidence="9">
    <location>
        <begin position="19"/>
        <end position="174"/>
    </location>
</feature>
<comment type="caution">
    <text evidence="10">The sequence shown here is derived from an EMBL/GenBank/DDBJ whole genome shotgun (WGS) entry which is preliminary data.</text>
</comment>
<dbReference type="AlphaFoldDB" id="A0A7X0NKA2"/>
<dbReference type="InterPro" id="IPR036866">
    <property type="entry name" value="RibonucZ/Hydroxyglut_hydro"/>
</dbReference>
<evidence type="ECO:0000313" key="10">
    <source>
        <dbReference type="EMBL" id="MBB6544998.1"/>
    </source>
</evidence>
<feature type="transmembrane region" description="Helical" evidence="6">
    <location>
        <begin position="361"/>
        <end position="380"/>
    </location>
</feature>
<feature type="transmembrane region" description="Helical" evidence="6">
    <location>
        <begin position="335"/>
        <end position="355"/>
    </location>
</feature>
<sequence length="798" mass="90703">MDWWLVTFFIGAIFSLILPIEPALFYVGLLILCFLLAYINQSTRRYSALLLGCAWVLFIASQYQQIWSTNQLNSSMLAYQEVLVHGEVNTIPACEAQRCRFNFIAHQLNSQVLKQPISIRLSWDSPTQQLQQGQHWQFFVKFKPAHGLANEGGFSYQTWLRRYNIHATGYVRKNKKHQLISNVINHRQQQFSTFKAVLPSHNLSAIIQALTFGERSSLNKDHWQILQHTQIQHLIAISGLHIGIVGGFSYFLILAIIRAFPLHKLMSRFTYSNQQTAVTLGKLLNRNIRIFALLFSAGCAGYYAYLAGFSVPTLRALVMIYLFLFFRLMAINISVLSWLALSLFIIVLLMPMSLISMSFWLSIYAVVCIFFIIWRFNKLFSYHQKEKDTLFAYLFKKCRQLLYLQVMLTLLMLPLATLLSGQVSFVAVLANLVAVPLVSIIILPLSIFALLISTISTVLAIFVIDIVLVILSWLWQYLTFLAELPWAVVNLSHTHWCFIFIAVVCIIFSFVITPKQRKWMALPLILIVANISVLGFKSKSEWTVKVMDVGHGLAVIVEKNQRILLYDTGASYPSGFSMAESVLLPYFQENGVQQLDWLIISHDDNDHAGGFIELHEQLLISNLMTNDKAINASHRCIAGNSYQWQQLTLDIVSPGEIKGADNDDSCVVRISDQHNSVLLTGDISQKVEKLLVSKLQANSKDITDSYLASKVLVAPHHGSKTSSSTAFIKAIAPDYAVFSAGFLNHWRMPANTVVERYQKLNVNVLNTADSGMITFQMRSKGIEVSRYRFDDWPYWFAN</sequence>
<feature type="transmembrane region" description="Helical" evidence="6">
    <location>
        <begin position="458"/>
        <end position="478"/>
    </location>
</feature>
<proteinExistence type="predicted"/>
<dbReference type="Gene3D" id="3.60.15.10">
    <property type="entry name" value="Ribonuclease Z/Hydroxyacylglutathione hydrolase-like"/>
    <property type="match status" value="1"/>
</dbReference>
<dbReference type="InterPro" id="IPR004477">
    <property type="entry name" value="ComEC_N"/>
</dbReference>
<dbReference type="Proteomes" id="UP000537141">
    <property type="component" value="Unassembled WGS sequence"/>
</dbReference>
<dbReference type="Pfam" id="PF03772">
    <property type="entry name" value="Competence"/>
    <property type="match status" value="1"/>
</dbReference>
<feature type="transmembrane region" description="Helical" evidence="6">
    <location>
        <begin position="234"/>
        <end position="257"/>
    </location>
</feature>
<feature type="domain" description="Metallo-beta-lactamase" evidence="7">
    <location>
        <begin position="548"/>
        <end position="616"/>
    </location>
</feature>
<dbReference type="Pfam" id="PF00753">
    <property type="entry name" value="Lactamase_B"/>
    <property type="match status" value="1"/>
</dbReference>
<dbReference type="GO" id="GO:0030420">
    <property type="term" value="P:establishment of competence for transformation"/>
    <property type="evidence" value="ECO:0007669"/>
    <property type="project" value="InterPro"/>
</dbReference>
<feature type="transmembrane region" description="Helical" evidence="6">
    <location>
        <begin position="425"/>
        <end position="451"/>
    </location>
</feature>